<keyword evidence="7" id="KW-0548">Nucleotidyltransferase</keyword>
<dbReference type="GO" id="GO:0003725">
    <property type="term" value="F:double-stranded RNA binding"/>
    <property type="evidence" value="ECO:0007669"/>
    <property type="project" value="InterPro"/>
</dbReference>
<reference evidence="13" key="1">
    <citation type="submission" date="2020-04" db="EMBL/GenBank/DDBJ databases">
        <authorList>
            <person name="Zhang T."/>
        </authorList>
    </citation>
    <scope>NUCLEOTIDE SEQUENCE</scope>
    <source>
        <strain evidence="13">HKST-UBA13</strain>
    </source>
</reference>
<evidence type="ECO:0000313" key="14">
    <source>
        <dbReference type="Proteomes" id="UP000775877"/>
    </source>
</evidence>
<dbReference type="EMBL" id="JAGQLJ010000109">
    <property type="protein sequence ID" value="MCA9381471.1"/>
    <property type="molecule type" value="Genomic_DNA"/>
</dbReference>
<proteinExistence type="inferred from homology"/>
<evidence type="ECO:0000313" key="13">
    <source>
        <dbReference type="EMBL" id="MCA9381471.1"/>
    </source>
</evidence>
<dbReference type="Pfam" id="PF02367">
    <property type="entry name" value="TsaE"/>
    <property type="match status" value="1"/>
</dbReference>
<dbReference type="GO" id="GO:0000049">
    <property type="term" value="F:tRNA binding"/>
    <property type="evidence" value="ECO:0007669"/>
    <property type="project" value="TreeGrafter"/>
</dbReference>
<evidence type="ECO:0000256" key="2">
    <source>
        <dbReference type="ARBA" id="ARBA00007663"/>
    </source>
</evidence>
<dbReference type="NCBIfam" id="TIGR00057">
    <property type="entry name" value="L-threonylcarbamoyladenylate synthase"/>
    <property type="match status" value="1"/>
</dbReference>
<gene>
    <name evidence="13" type="ORF">KC678_04355</name>
</gene>
<dbReference type="GO" id="GO:0005524">
    <property type="term" value="F:ATP binding"/>
    <property type="evidence" value="ECO:0007669"/>
    <property type="project" value="UniProtKB-KW"/>
</dbReference>
<dbReference type="Gene3D" id="3.90.870.10">
    <property type="entry name" value="DHBP synthase"/>
    <property type="match status" value="1"/>
</dbReference>
<dbReference type="SUPFAM" id="SSF52540">
    <property type="entry name" value="P-loop containing nucleoside triphosphate hydrolases"/>
    <property type="match status" value="1"/>
</dbReference>
<evidence type="ECO:0000256" key="3">
    <source>
        <dbReference type="ARBA" id="ARBA00012584"/>
    </source>
</evidence>
<keyword evidence="9" id="KW-0067">ATP-binding</keyword>
<dbReference type="NCBIfam" id="TIGR00150">
    <property type="entry name" value="T6A_YjeE"/>
    <property type="match status" value="1"/>
</dbReference>
<dbReference type="GO" id="GO:0006450">
    <property type="term" value="P:regulation of translational fidelity"/>
    <property type="evidence" value="ECO:0007669"/>
    <property type="project" value="TreeGrafter"/>
</dbReference>
<keyword evidence="8" id="KW-0547">Nucleotide-binding</keyword>
<dbReference type="Proteomes" id="UP000775877">
    <property type="component" value="Unassembled WGS sequence"/>
</dbReference>
<keyword evidence="6" id="KW-0819">tRNA processing</keyword>
<evidence type="ECO:0000256" key="5">
    <source>
        <dbReference type="ARBA" id="ARBA00022679"/>
    </source>
</evidence>
<keyword evidence="4" id="KW-0963">Cytoplasm</keyword>
<dbReference type="Pfam" id="PF01300">
    <property type="entry name" value="Sua5_yciO_yrdC"/>
    <property type="match status" value="1"/>
</dbReference>
<evidence type="ECO:0000256" key="4">
    <source>
        <dbReference type="ARBA" id="ARBA00022490"/>
    </source>
</evidence>
<dbReference type="AlphaFoldDB" id="A0A955L235"/>
<dbReference type="SUPFAM" id="SSF55821">
    <property type="entry name" value="YrdC/RibB"/>
    <property type="match status" value="1"/>
</dbReference>
<evidence type="ECO:0000256" key="1">
    <source>
        <dbReference type="ARBA" id="ARBA00004496"/>
    </source>
</evidence>
<dbReference type="GO" id="GO:0005737">
    <property type="term" value="C:cytoplasm"/>
    <property type="evidence" value="ECO:0007669"/>
    <property type="project" value="UniProtKB-SubCell"/>
</dbReference>
<evidence type="ECO:0000256" key="8">
    <source>
        <dbReference type="ARBA" id="ARBA00022741"/>
    </source>
</evidence>
<reference evidence="13" key="2">
    <citation type="journal article" date="2021" name="Microbiome">
        <title>Successional dynamics and alternative stable states in a saline activated sludge microbial community over 9 years.</title>
        <authorList>
            <person name="Wang Y."/>
            <person name="Ye J."/>
            <person name="Ju F."/>
            <person name="Liu L."/>
            <person name="Boyd J.A."/>
            <person name="Deng Y."/>
            <person name="Parks D.H."/>
            <person name="Jiang X."/>
            <person name="Yin X."/>
            <person name="Woodcroft B.J."/>
            <person name="Tyson G.W."/>
            <person name="Hugenholtz P."/>
            <person name="Polz M.F."/>
            <person name="Zhang T."/>
        </authorList>
    </citation>
    <scope>NUCLEOTIDE SEQUENCE</scope>
    <source>
        <strain evidence="13">HKST-UBA13</strain>
    </source>
</reference>
<dbReference type="InterPro" id="IPR050156">
    <property type="entry name" value="TC-AMP_synthase_SUA5"/>
</dbReference>
<dbReference type="InterPro" id="IPR006070">
    <property type="entry name" value="Sua5-like_dom"/>
</dbReference>
<evidence type="ECO:0000256" key="9">
    <source>
        <dbReference type="ARBA" id="ARBA00022840"/>
    </source>
</evidence>
<comment type="subcellular location">
    <subcellularLocation>
        <location evidence="1">Cytoplasm</location>
    </subcellularLocation>
</comment>
<keyword evidence="5" id="KW-0808">Transferase</keyword>
<evidence type="ECO:0000256" key="7">
    <source>
        <dbReference type="ARBA" id="ARBA00022695"/>
    </source>
</evidence>
<evidence type="ECO:0000256" key="11">
    <source>
        <dbReference type="ARBA" id="ARBA00048366"/>
    </source>
</evidence>
<evidence type="ECO:0000256" key="10">
    <source>
        <dbReference type="ARBA" id="ARBA00029774"/>
    </source>
</evidence>
<dbReference type="GO" id="GO:0061710">
    <property type="term" value="F:L-threonylcarbamoyladenylate synthase"/>
    <property type="evidence" value="ECO:0007669"/>
    <property type="project" value="UniProtKB-EC"/>
</dbReference>
<dbReference type="InterPro" id="IPR027417">
    <property type="entry name" value="P-loop_NTPase"/>
</dbReference>
<dbReference type="PROSITE" id="PS51163">
    <property type="entry name" value="YRDC"/>
    <property type="match status" value="1"/>
</dbReference>
<evidence type="ECO:0000259" key="12">
    <source>
        <dbReference type="PROSITE" id="PS51163"/>
    </source>
</evidence>
<evidence type="ECO:0000256" key="6">
    <source>
        <dbReference type="ARBA" id="ARBA00022694"/>
    </source>
</evidence>
<dbReference type="Gene3D" id="3.40.50.300">
    <property type="entry name" value="P-loop containing nucleotide triphosphate hydrolases"/>
    <property type="match status" value="1"/>
</dbReference>
<comment type="catalytic activity">
    <reaction evidence="11">
        <text>L-threonine + hydrogencarbonate + ATP = L-threonylcarbamoyladenylate + diphosphate + H2O</text>
        <dbReference type="Rhea" id="RHEA:36407"/>
        <dbReference type="ChEBI" id="CHEBI:15377"/>
        <dbReference type="ChEBI" id="CHEBI:17544"/>
        <dbReference type="ChEBI" id="CHEBI:30616"/>
        <dbReference type="ChEBI" id="CHEBI:33019"/>
        <dbReference type="ChEBI" id="CHEBI:57926"/>
        <dbReference type="ChEBI" id="CHEBI:73682"/>
        <dbReference type="EC" id="2.7.7.87"/>
    </reaction>
</comment>
<organism evidence="13 14">
    <name type="scientific">Candidatus Dojkabacteria bacterium</name>
    <dbReference type="NCBI Taxonomy" id="2099670"/>
    <lineage>
        <taxon>Bacteria</taxon>
        <taxon>Candidatus Dojkabacteria</taxon>
    </lineage>
</organism>
<sequence length="355" mass="39406">MKTIKIDDSKIIKNTIKELEKGGLIIFPTETAYGVAVDATNSDAVSKLLEYKKRPQGKAISVGVSDIEMANEYVEINETAKNIYKQFLPGPVTVISKSKGKVDKRLESEGSTLGIRIPAQDTILQIIKAYGKPITTTSANSSGKKTPYSIDDVLENLSKKQTELIDLIIDGGQLPKRLTSTVIDTTTEDLKTYRQGEARFEKSEVIDECKSASADETILLGEKFMFEHRKSLDSKPILFLLHGDLGAGKTHFTKGIAKALGIIKNIKSPTYTYVEEYKIDSGKLFHIDAWKIENKSDLETLGFESWLKKGNVLVIEWPEIIQNLGQEFSIDADIIDLEFVVGSSVNERILKERGA</sequence>
<accession>A0A955L235</accession>
<dbReference type="PANTHER" id="PTHR17490">
    <property type="entry name" value="SUA5"/>
    <property type="match status" value="1"/>
</dbReference>
<dbReference type="InterPro" id="IPR017945">
    <property type="entry name" value="DHBP_synth_RibB-like_a/b_dom"/>
</dbReference>
<name>A0A955L235_9BACT</name>
<dbReference type="GO" id="GO:0002949">
    <property type="term" value="P:tRNA threonylcarbamoyladenosine modification"/>
    <property type="evidence" value="ECO:0007669"/>
    <property type="project" value="InterPro"/>
</dbReference>
<feature type="domain" description="YrdC-like" evidence="12">
    <location>
        <begin position="9"/>
        <end position="198"/>
    </location>
</feature>
<dbReference type="PANTHER" id="PTHR17490:SF16">
    <property type="entry name" value="THREONYLCARBAMOYL-AMP SYNTHASE"/>
    <property type="match status" value="1"/>
</dbReference>
<dbReference type="InterPro" id="IPR003442">
    <property type="entry name" value="T6A_TsaE"/>
</dbReference>
<dbReference type="EC" id="2.7.7.87" evidence="3"/>
<comment type="caution">
    <text evidence="13">The sequence shown here is derived from an EMBL/GenBank/DDBJ whole genome shotgun (WGS) entry which is preliminary data.</text>
</comment>
<comment type="similarity">
    <text evidence="2">Belongs to the SUA5 family.</text>
</comment>
<protein>
    <recommendedName>
        <fullName evidence="10">L-threonylcarbamoyladenylate synthase</fullName>
        <ecNumber evidence="3">2.7.7.87</ecNumber>
    </recommendedName>
    <alternativeName>
        <fullName evidence="10">L-threonylcarbamoyladenylate synthase</fullName>
    </alternativeName>
</protein>